<evidence type="ECO:0000256" key="2">
    <source>
        <dbReference type="ARBA" id="ARBA00022723"/>
    </source>
</evidence>
<evidence type="ECO:0000313" key="7">
    <source>
        <dbReference type="Proteomes" id="UP001431010"/>
    </source>
</evidence>
<dbReference type="PANTHER" id="PTHR33337:SF40">
    <property type="entry name" value="CENP-V_GFA DOMAIN-CONTAINING PROTEIN-RELATED"/>
    <property type="match status" value="1"/>
</dbReference>
<evidence type="ECO:0000256" key="1">
    <source>
        <dbReference type="ARBA" id="ARBA00005495"/>
    </source>
</evidence>
<organism evidence="6 7">
    <name type="scientific">Bradyrhizobium ontarionense</name>
    <dbReference type="NCBI Taxonomy" id="2898149"/>
    <lineage>
        <taxon>Bacteria</taxon>
        <taxon>Pseudomonadati</taxon>
        <taxon>Pseudomonadota</taxon>
        <taxon>Alphaproteobacteria</taxon>
        <taxon>Hyphomicrobiales</taxon>
        <taxon>Nitrobacteraceae</taxon>
        <taxon>Bradyrhizobium</taxon>
    </lineage>
</organism>
<dbReference type="Gene3D" id="3.90.1590.10">
    <property type="entry name" value="glutathione-dependent formaldehyde- activating enzyme (gfa)"/>
    <property type="match status" value="1"/>
</dbReference>
<evidence type="ECO:0000256" key="3">
    <source>
        <dbReference type="ARBA" id="ARBA00022833"/>
    </source>
</evidence>
<dbReference type="Pfam" id="PF04828">
    <property type="entry name" value="GFA"/>
    <property type="match status" value="1"/>
</dbReference>
<reference evidence="6" key="1">
    <citation type="journal article" date="2024" name="Antonie Van Leeuwenhoek">
        <title>Bradyrhizobium ontarionense sp. nov., a novel bacterial symbiont isolated from Aeschynomene indica (Indian jointvetch), harbours photosynthesis, nitrogen fixation and nitrous oxide (N2O) reductase genes.</title>
        <authorList>
            <person name="Bromfield E.S.P."/>
            <person name="Cloutier S."/>
        </authorList>
    </citation>
    <scope>NUCLEOTIDE SEQUENCE</scope>
    <source>
        <strain evidence="6">A19</strain>
    </source>
</reference>
<evidence type="ECO:0000313" key="6">
    <source>
        <dbReference type="EMBL" id="UFZ03459.1"/>
    </source>
</evidence>
<dbReference type="InterPro" id="IPR011057">
    <property type="entry name" value="Mss4-like_sf"/>
</dbReference>
<keyword evidence="3" id="KW-0862">Zinc</keyword>
<dbReference type="EMBL" id="CP088156">
    <property type="protein sequence ID" value="UFZ03459.1"/>
    <property type="molecule type" value="Genomic_DNA"/>
</dbReference>
<keyword evidence="4" id="KW-0456">Lyase</keyword>
<feature type="domain" description="CENP-V/GFA" evidence="5">
    <location>
        <begin position="11"/>
        <end position="117"/>
    </location>
</feature>
<evidence type="ECO:0000259" key="5">
    <source>
        <dbReference type="PROSITE" id="PS51891"/>
    </source>
</evidence>
<comment type="similarity">
    <text evidence="1">Belongs to the Gfa family.</text>
</comment>
<dbReference type="PROSITE" id="PS51891">
    <property type="entry name" value="CENP_V_GFA"/>
    <property type="match status" value="1"/>
</dbReference>
<evidence type="ECO:0000256" key="4">
    <source>
        <dbReference type="ARBA" id="ARBA00023239"/>
    </source>
</evidence>
<dbReference type="InterPro" id="IPR006913">
    <property type="entry name" value="CENP-V/GFA"/>
</dbReference>
<keyword evidence="2" id="KW-0479">Metal-binding</keyword>
<dbReference type="PANTHER" id="PTHR33337">
    <property type="entry name" value="GFA DOMAIN-CONTAINING PROTEIN"/>
    <property type="match status" value="1"/>
</dbReference>
<dbReference type="RefSeq" id="WP_231319479.1">
    <property type="nucleotide sequence ID" value="NZ_CP088156.1"/>
</dbReference>
<gene>
    <name evidence="6" type="ORF">LQG66_30235</name>
</gene>
<accession>A0ABY3R7Z5</accession>
<dbReference type="Proteomes" id="UP001431010">
    <property type="component" value="Chromosome"/>
</dbReference>
<sequence>MPKSSPPAGIASGQCLCGRVAFEIDVPARWAWHDHSAPSRRAHGAAYATYVGSWRKRLRITSGADAITRYEDDSAKATRSFCSTCGSPVFYQRARSPHMVNIPRALFAARTGREPLYHVAIEEAPDWAYMGAPLMPLKGFPGVVWQRAQRRKRGSREGMF</sequence>
<proteinExistence type="inferred from homology"/>
<protein>
    <submittedName>
        <fullName evidence="6">GFA family protein</fullName>
    </submittedName>
</protein>
<dbReference type="SUPFAM" id="SSF51316">
    <property type="entry name" value="Mss4-like"/>
    <property type="match status" value="1"/>
</dbReference>
<keyword evidence="7" id="KW-1185">Reference proteome</keyword>
<name>A0ABY3R7Z5_9BRAD</name>